<organism evidence="2 3">
    <name type="scientific">Nostocoides vanveenii</name>
    <dbReference type="NCBI Taxonomy" id="330835"/>
    <lineage>
        <taxon>Bacteria</taxon>
        <taxon>Bacillati</taxon>
        <taxon>Actinomycetota</taxon>
        <taxon>Actinomycetes</taxon>
        <taxon>Micrococcales</taxon>
        <taxon>Intrasporangiaceae</taxon>
        <taxon>Nostocoides</taxon>
    </lineage>
</organism>
<dbReference type="Pfam" id="PF14329">
    <property type="entry name" value="DUF4386"/>
    <property type="match status" value="1"/>
</dbReference>
<reference evidence="2 3" key="1">
    <citation type="journal article" date="2019" name="Int. J. Syst. Evol. Microbiol.">
        <title>The Global Catalogue of Microorganisms (GCM) 10K type strain sequencing project: providing services to taxonomists for standard genome sequencing and annotation.</title>
        <authorList>
            <consortium name="The Broad Institute Genomics Platform"/>
            <consortium name="The Broad Institute Genome Sequencing Center for Infectious Disease"/>
            <person name="Wu L."/>
            <person name="Ma J."/>
        </authorList>
    </citation>
    <scope>NUCLEOTIDE SEQUENCE [LARGE SCALE GENOMIC DNA]</scope>
    <source>
        <strain evidence="2 3">JCM 15591</strain>
    </source>
</reference>
<feature type="transmembrane region" description="Helical" evidence="1">
    <location>
        <begin position="88"/>
        <end position="110"/>
    </location>
</feature>
<gene>
    <name evidence="2" type="ORF">GCM10009810_35940</name>
</gene>
<proteinExistence type="predicted"/>
<feature type="transmembrane region" description="Helical" evidence="1">
    <location>
        <begin position="55"/>
        <end position="76"/>
    </location>
</feature>
<dbReference type="InterPro" id="IPR025495">
    <property type="entry name" value="DUF4386"/>
</dbReference>
<keyword evidence="3" id="KW-1185">Reference proteome</keyword>
<keyword evidence="1" id="KW-0472">Membrane</keyword>
<accession>A0ABN2L580</accession>
<dbReference type="EMBL" id="BAAAPN010000104">
    <property type="protein sequence ID" value="GAA1775683.1"/>
    <property type="molecule type" value="Genomic_DNA"/>
</dbReference>
<keyword evidence="1" id="KW-0812">Transmembrane</keyword>
<dbReference type="Proteomes" id="UP001501475">
    <property type="component" value="Unassembled WGS sequence"/>
</dbReference>
<feature type="transmembrane region" description="Helical" evidence="1">
    <location>
        <begin position="134"/>
        <end position="155"/>
    </location>
</feature>
<comment type="caution">
    <text evidence="2">The sequence shown here is derived from an EMBL/GenBank/DDBJ whole genome shotgun (WGS) entry which is preliminary data.</text>
</comment>
<evidence type="ECO:0000313" key="2">
    <source>
        <dbReference type="EMBL" id="GAA1775683.1"/>
    </source>
</evidence>
<sequence length="222" mass="23066">MSELTPTTQRRLGRAAALCYLTTWITSVAAVPLYGGSTFDSGAAPAGRTSVLLGSLLEVLLAVTVVGTAMALYPLLRRHGVGSAIGYLALRTLEAAVILVGVVAMLPVVARPATTAASDLSPDVVAGLHLLHDWTFLVGPGLINPANATVLAVLLWRTRLVPRFIPALGLAGSAIVLGMNLLVMFGRTEVVPALAAPLFAWEISLAATLAFRGLRAPEVSQP</sequence>
<name>A0ABN2L580_9MICO</name>
<evidence type="ECO:0008006" key="4">
    <source>
        <dbReference type="Google" id="ProtNLM"/>
    </source>
</evidence>
<feature type="transmembrane region" description="Helical" evidence="1">
    <location>
        <begin position="167"/>
        <end position="185"/>
    </location>
</feature>
<evidence type="ECO:0000313" key="3">
    <source>
        <dbReference type="Proteomes" id="UP001501475"/>
    </source>
</evidence>
<feature type="transmembrane region" description="Helical" evidence="1">
    <location>
        <begin position="12"/>
        <end position="35"/>
    </location>
</feature>
<dbReference type="RefSeq" id="WP_344068967.1">
    <property type="nucleotide sequence ID" value="NZ_BAAAPN010000104.1"/>
</dbReference>
<evidence type="ECO:0000256" key="1">
    <source>
        <dbReference type="SAM" id="Phobius"/>
    </source>
</evidence>
<protein>
    <recommendedName>
        <fullName evidence="4">DUF4386 domain-containing protein</fullName>
    </recommendedName>
</protein>
<keyword evidence="1" id="KW-1133">Transmembrane helix</keyword>